<evidence type="ECO:0000256" key="1">
    <source>
        <dbReference type="SAM" id="Coils"/>
    </source>
</evidence>
<reference evidence="2" key="2">
    <citation type="submission" date="2025-05" db="UniProtKB">
        <authorList>
            <consortium name="EnsemblMetazoa"/>
        </authorList>
    </citation>
    <scope>IDENTIFICATION</scope>
    <source>
        <strain evidence="2">Foshan</strain>
    </source>
</reference>
<name>A0ABM1XPK6_AEDAL</name>
<organism evidence="2 3">
    <name type="scientific">Aedes albopictus</name>
    <name type="common">Asian tiger mosquito</name>
    <name type="synonym">Stegomyia albopicta</name>
    <dbReference type="NCBI Taxonomy" id="7160"/>
    <lineage>
        <taxon>Eukaryota</taxon>
        <taxon>Metazoa</taxon>
        <taxon>Ecdysozoa</taxon>
        <taxon>Arthropoda</taxon>
        <taxon>Hexapoda</taxon>
        <taxon>Insecta</taxon>
        <taxon>Pterygota</taxon>
        <taxon>Neoptera</taxon>
        <taxon>Endopterygota</taxon>
        <taxon>Diptera</taxon>
        <taxon>Nematocera</taxon>
        <taxon>Culicoidea</taxon>
        <taxon>Culicidae</taxon>
        <taxon>Culicinae</taxon>
        <taxon>Aedini</taxon>
        <taxon>Aedes</taxon>
        <taxon>Stegomyia</taxon>
    </lineage>
</organism>
<sequence>MSASKTDSCPAFYSAPTGGCDNCPRPVLCDDVQWTCSVCVPKVIVSSKIENRIALLRLEQLEQERALQQREMEAERRALEKERELLQKKYLLLVQQFSMRRNMKNHDRDTVRTTGEDKDDQFISDVNIIHSESVGEEPSPDYNNQKPATIESIAHDSVHNGPNWTVYSKQLQVVQPRCLDFAETWSAKDRIQQRNIRAFPNTIPPGRNCTFDCSVLTKVNYTFFVSSDRFLKHENYSIANALASQCTSDTQASAPPMFVAPKVPEPAPPPARTAVTNEGVSGREGTMELAKIKCKEKVSTQYPQHKLQTSDRFRTTVQRRKCELPYRYRHRHLKCIESRSRSRCSDQSKCFPHGYSHGRQAASKDYDLHLQPDWSDGSYIELVRGQCRSLSAGLSRLDMSHQNQQKRSAEEDRRVESDTFCDCKVDRFHNKKRCCEKIRDIGAIATGNLSMLVVDQFASALRLAK</sequence>
<protein>
    <submittedName>
        <fullName evidence="2">Uncharacterized protein</fullName>
    </submittedName>
</protein>
<feature type="coiled-coil region" evidence="1">
    <location>
        <begin position="44"/>
        <end position="96"/>
    </location>
</feature>
<keyword evidence="3" id="KW-1185">Reference proteome</keyword>
<keyword evidence="1" id="KW-0175">Coiled coil</keyword>
<proteinExistence type="predicted"/>
<accession>A0ABM1XPK6</accession>
<evidence type="ECO:0000313" key="3">
    <source>
        <dbReference type="Proteomes" id="UP000069940"/>
    </source>
</evidence>
<dbReference type="RefSeq" id="XP_062712351.1">
    <property type="nucleotide sequence ID" value="XM_062856367.1"/>
</dbReference>
<dbReference type="EnsemblMetazoa" id="AALFPA23_001618.R38847">
    <property type="protein sequence ID" value="AALFPA23_001618.P38847"/>
    <property type="gene ID" value="AALFPA23_001618"/>
</dbReference>
<evidence type="ECO:0000313" key="2">
    <source>
        <dbReference type="EnsemblMetazoa" id="AALFPA23_001618.P38847"/>
    </source>
</evidence>
<reference evidence="3" key="1">
    <citation type="journal article" date="2015" name="Proc. Natl. Acad. Sci. U.S.A.">
        <title>Genome sequence of the Asian Tiger mosquito, Aedes albopictus, reveals insights into its biology, genetics, and evolution.</title>
        <authorList>
            <person name="Chen X.G."/>
            <person name="Jiang X."/>
            <person name="Gu J."/>
            <person name="Xu M."/>
            <person name="Wu Y."/>
            <person name="Deng Y."/>
            <person name="Zhang C."/>
            <person name="Bonizzoni M."/>
            <person name="Dermauw W."/>
            <person name="Vontas J."/>
            <person name="Armbruster P."/>
            <person name="Huang X."/>
            <person name="Yang Y."/>
            <person name="Zhang H."/>
            <person name="He W."/>
            <person name="Peng H."/>
            <person name="Liu Y."/>
            <person name="Wu K."/>
            <person name="Chen J."/>
            <person name="Lirakis M."/>
            <person name="Topalis P."/>
            <person name="Van Leeuwen T."/>
            <person name="Hall A.B."/>
            <person name="Jiang X."/>
            <person name="Thorpe C."/>
            <person name="Mueller R.L."/>
            <person name="Sun C."/>
            <person name="Waterhouse R.M."/>
            <person name="Yan G."/>
            <person name="Tu Z.J."/>
            <person name="Fang X."/>
            <person name="James A.A."/>
        </authorList>
    </citation>
    <scope>NUCLEOTIDE SEQUENCE [LARGE SCALE GENOMIC DNA]</scope>
    <source>
        <strain evidence="3">Foshan</strain>
    </source>
</reference>
<dbReference type="GeneID" id="134289812"/>
<dbReference type="Proteomes" id="UP000069940">
    <property type="component" value="Unassembled WGS sequence"/>
</dbReference>